<evidence type="ECO:0000256" key="3">
    <source>
        <dbReference type="ARBA" id="ARBA00022840"/>
    </source>
</evidence>
<proteinExistence type="inferred from homology"/>
<dbReference type="InterPro" id="IPR020635">
    <property type="entry name" value="Tyr_kinase_cat_dom"/>
</dbReference>
<feature type="compositionally biased region" description="Low complexity" evidence="4">
    <location>
        <begin position="24"/>
        <end position="38"/>
    </location>
</feature>
<evidence type="ECO:0000259" key="5">
    <source>
        <dbReference type="PROSITE" id="PS50011"/>
    </source>
</evidence>
<dbReference type="InterPro" id="IPR011009">
    <property type="entry name" value="Kinase-like_dom_sf"/>
</dbReference>
<keyword evidence="7" id="KW-1185">Reference proteome</keyword>
<comment type="similarity">
    <text evidence="1">Belongs to the protein kinase superfamily. STE Ser/Thr protein kinase family. STE20 subfamily.</text>
</comment>
<dbReference type="EMBL" id="JAUEPR010000021">
    <property type="protein sequence ID" value="KAK0476137.1"/>
    <property type="molecule type" value="Genomic_DNA"/>
</dbReference>
<dbReference type="GO" id="GO:0004713">
    <property type="term" value="F:protein tyrosine kinase activity"/>
    <property type="evidence" value="ECO:0007669"/>
    <property type="project" value="InterPro"/>
</dbReference>
<protein>
    <submittedName>
        <fullName evidence="6">Kinase-like domain-containing protein</fullName>
    </submittedName>
</protein>
<keyword evidence="2" id="KW-0547">Nucleotide-binding</keyword>
<comment type="caution">
    <text evidence="6">The sequence shown here is derived from an EMBL/GenBank/DDBJ whole genome shotgun (WGS) entry which is preliminary data.</text>
</comment>
<evidence type="ECO:0000313" key="6">
    <source>
        <dbReference type="EMBL" id="KAK0476137.1"/>
    </source>
</evidence>
<evidence type="ECO:0000256" key="2">
    <source>
        <dbReference type="ARBA" id="ARBA00022741"/>
    </source>
</evidence>
<dbReference type="PROSITE" id="PS50011">
    <property type="entry name" value="PROTEIN_KINASE_DOM"/>
    <property type="match status" value="1"/>
</dbReference>
<evidence type="ECO:0000256" key="4">
    <source>
        <dbReference type="SAM" id="MobiDB-lite"/>
    </source>
</evidence>
<keyword evidence="3" id="KW-0067">ATP-binding</keyword>
<dbReference type="GO" id="GO:0005524">
    <property type="term" value="F:ATP binding"/>
    <property type="evidence" value="ECO:0007669"/>
    <property type="project" value="UniProtKB-KW"/>
</dbReference>
<dbReference type="InterPro" id="IPR051931">
    <property type="entry name" value="PAK3-like"/>
</dbReference>
<dbReference type="Proteomes" id="UP001175227">
    <property type="component" value="Unassembled WGS sequence"/>
</dbReference>
<keyword evidence="6" id="KW-0418">Kinase</keyword>
<dbReference type="InterPro" id="IPR000719">
    <property type="entry name" value="Prot_kinase_dom"/>
</dbReference>
<evidence type="ECO:0000256" key="1">
    <source>
        <dbReference type="ARBA" id="ARBA00008874"/>
    </source>
</evidence>
<accession>A0AA39P232</accession>
<sequence>MGARSRSPVSRHPGSPLSSHFGSEEGSGSGSSSSQSQENQTPTTDADPTLYWDEPSPDPSKTSFSPDPRVVLSRSDTFGGEEAEVEHVNLTAPRPTIVISSARASLAPVSLLASGGITPISPAQRYPGWLSEVVRPLEEFIDEPVDPREVYLDLREIAEGESGSVYQATLADDKSHRLKLPPLIKAQDNDNVQNGIKTLVAIKSVAILPSGSEKLADLERELKLLKGLMHPNILGLDALYVDLQEDSLWIRMELMERSLADVIGLVTEGLMLQERMMARFASDVLEALVYLQSHGIAHRDVRSDNLLLNSHGILKLTDFSNAIQTTSQSSTCSDPVGVLYWQAPEVRCGSYNPLKVDVWSLGATVWEMAEAEPPFFQTSEAEDRWPPLTHPEVYSPAFREFLRACSDPPATRPSPAELAKNPFISNSCGRLVIIQILSQCMAIEKIIQERDLSPQP</sequence>
<keyword evidence="6" id="KW-0808">Transferase</keyword>
<dbReference type="PANTHER" id="PTHR45832:SF22">
    <property type="entry name" value="SERINE_THREONINE-PROTEIN KINASE SAMKA-RELATED"/>
    <property type="match status" value="1"/>
</dbReference>
<dbReference type="SUPFAM" id="SSF56112">
    <property type="entry name" value="Protein kinase-like (PK-like)"/>
    <property type="match status" value="1"/>
</dbReference>
<evidence type="ECO:0000313" key="7">
    <source>
        <dbReference type="Proteomes" id="UP001175227"/>
    </source>
</evidence>
<dbReference type="Pfam" id="PF00069">
    <property type="entry name" value="Pkinase"/>
    <property type="match status" value="1"/>
</dbReference>
<gene>
    <name evidence="6" type="ORF">IW261DRAFT_1402141</name>
</gene>
<dbReference type="Gene3D" id="1.10.510.10">
    <property type="entry name" value="Transferase(Phosphotransferase) domain 1"/>
    <property type="match status" value="1"/>
</dbReference>
<feature type="domain" description="Protein kinase" evidence="5">
    <location>
        <begin position="151"/>
        <end position="424"/>
    </location>
</feature>
<dbReference type="AlphaFoldDB" id="A0AA39P232"/>
<dbReference type="SMART" id="SM00219">
    <property type="entry name" value="TyrKc"/>
    <property type="match status" value="1"/>
</dbReference>
<reference evidence="6" key="1">
    <citation type="submission" date="2023-06" db="EMBL/GenBank/DDBJ databases">
        <authorList>
            <consortium name="Lawrence Berkeley National Laboratory"/>
            <person name="Ahrendt S."/>
            <person name="Sahu N."/>
            <person name="Indic B."/>
            <person name="Wong-Bajracharya J."/>
            <person name="Merenyi Z."/>
            <person name="Ke H.-M."/>
            <person name="Monk M."/>
            <person name="Kocsube S."/>
            <person name="Drula E."/>
            <person name="Lipzen A."/>
            <person name="Balint B."/>
            <person name="Henrissat B."/>
            <person name="Andreopoulos B."/>
            <person name="Martin F.M."/>
            <person name="Harder C.B."/>
            <person name="Rigling D."/>
            <person name="Ford K.L."/>
            <person name="Foster G.D."/>
            <person name="Pangilinan J."/>
            <person name="Papanicolaou A."/>
            <person name="Barry K."/>
            <person name="LaButti K."/>
            <person name="Viragh M."/>
            <person name="Koriabine M."/>
            <person name="Yan M."/>
            <person name="Riley R."/>
            <person name="Champramary S."/>
            <person name="Plett K.L."/>
            <person name="Tsai I.J."/>
            <person name="Slot J."/>
            <person name="Sipos G."/>
            <person name="Plett J."/>
            <person name="Nagy L.G."/>
            <person name="Grigoriev I.V."/>
        </authorList>
    </citation>
    <scope>NUCLEOTIDE SEQUENCE</scope>
    <source>
        <strain evidence="6">ICMP 16352</strain>
    </source>
</reference>
<organism evidence="6 7">
    <name type="scientific">Armillaria novae-zelandiae</name>
    <dbReference type="NCBI Taxonomy" id="153914"/>
    <lineage>
        <taxon>Eukaryota</taxon>
        <taxon>Fungi</taxon>
        <taxon>Dikarya</taxon>
        <taxon>Basidiomycota</taxon>
        <taxon>Agaricomycotina</taxon>
        <taxon>Agaricomycetes</taxon>
        <taxon>Agaricomycetidae</taxon>
        <taxon>Agaricales</taxon>
        <taxon>Marasmiineae</taxon>
        <taxon>Physalacriaceae</taxon>
        <taxon>Armillaria</taxon>
    </lineage>
</organism>
<feature type="region of interest" description="Disordered" evidence="4">
    <location>
        <begin position="1"/>
        <end position="74"/>
    </location>
</feature>
<dbReference type="PANTHER" id="PTHR45832">
    <property type="entry name" value="SERINE/THREONINE-PROTEIN KINASE SAMKA-RELATED-RELATED"/>
    <property type="match status" value="1"/>
</dbReference>
<name>A0AA39P232_9AGAR</name>